<sequence>MKESALYIVFVLVGYVQSATPGSRTIWVEDVTPRFQTNKRTSSGLDLADHLTFRLSRGSQLFTLNLERNDDINSNTDMYFLRNMRNGRFRIVKSRNLEKENLAYYQDRDNGASMIARCVKRSNEYCDRVIVSTL</sequence>
<name>A0AAE0SGN5_9BIVA</name>
<feature type="chain" id="PRO_5042169849" evidence="1">
    <location>
        <begin position="19"/>
        <end position="134"/>
    </location>
</feature>
<reference evidence="2" key="2">
    <citation type="journal article" date="2021" name="Genome Biol. Evol.">
        <title>Developing a high-quality reference genome for a parasitic bivalve with doubly uniparental inheritance (Bivalvia: Unionida).</title>
        <authorList>
            <person name="Smith C.H."/>
        </authorList>
    </citation>
    <scope>NUCLEOTIDE SEQUENCE</scope>
    <source>
        <strain evidence="2">CHS0354</strain>
        <tissue evidence="2">Mantle</tissue>
    </source>
</reference>
<dbReference type="Proteomes" id="UP001195483">
    <property type="component" value="Unassembled WGS sequence"/>
</dbReference>
<reference evidence="2" key="1">
    <citation type="journal article" date="2021" name="Genome Biol. Evol.">
        <title>A High-Quality Reference Genome for a Parasitic Bivalve with Doubly Uniparental Inheritance (Bivalvia: Unionida).</title>
        <authorList>
            <person name="Smith C.H."/>
        </authorList>
    </citation>
    <scope>NUCLEOTIDE SEQUENCE</scope>
    <source>
        <strain evidence="2">CHS0354</strain>
    </source>
</reference>
<dbReference type="EMBL" id="JAEAOA010002340">
    <property type="protein sequence ID" value="KAK3591697.1"/>
    <property type="molecule type" value="Genomic_DNA"/>
</dbReference>
<keyword evidence="3" id="KW-1185">Reference proteome</keyword>
<feature type="signal peptide" evidence="1">
    <location>
        <begin position="1"/>
        <end position="18"/>
    </location>
</feature>
<organism evidence="2 3">
    <name type="scientific">Potamilus streckersoni</name>
    <dbReference type="NCBI Taxonomy" id="2493646"/>
    <lineage>
        <taxon>Eukaryota</taxon>
        <taxon>Metazoa</taxon>
        <taxon>Spiralia</taxon>
        <taxon>Lophotrochozoa</taxon>
        <taxon>Mollusca</taxon>
        <taxon>Bivalvia</taxon>
        <taxon>Autobranchia</taxon>
        <taxon>Heteroconchia</taxon>
        <taxon>Palaeoheterodonta</taxon>
        <taxon>Unionida</taxon>
        <taxon>Unionoidea</taxon>
        <taxon>Unionidae</taxon>
        <taxon>Ambleminae</taxon>
        <taxon>Lampsilini</taxon>
        <taxon>Potamilus</taxon>
    </lineage>
</organism>
<evidence type="ECO:0000313" key="3">
    <source>
        <dbReference type="Proteomes" id="UP001195483"/>
    </source>
</evidence>
<evidence type="ECO:0000313" key="2">
    <source>
        <dbReference type="EMBL" id="KAK3591697.1"/>
    </source>
</evidence>
<dbReference type="AlphaFoldDB" id="A0AAE0SGN5"/>
<reference evidence="2" key="3">
    <citation type="submission" date="2023-05" db="EMBL/GenBank/DDBJ databases">
        <authorList>
            <person name="Smith C.H."/>
        </authorList>
    </citation>
    <scope>NUCLEOTIDE SEQUENCE</scope>
    <source>
        <strain evidence="2">CHS0354</strain>
        <tissue evidence="2">Mantle</tissue>
    </source>
</reference>
<evidence type="ECO:0000256" key="1">
    <source>
        <dbReference type="SAM" id="SignalP"/>
    </source>
</evidence>
<accession>A0AAE0SGN5</accession>
<protein>
    <submittedName>
        <fullName evidence="2">Uncharacterized protein</fullName>
    </submittedName>
</protein>
<keyword evidence="1" id="KW-0732">Signal</keyword>
<proteinExistence type="predicted"/>
<comment type="caution">
    <text evidence="2">The sequence shown here is derived from an EMBL/GenBank/DDBJ whole genome shotgun (WGS) entry which is preliminary data.</text>
</comment>
<gene>
    <name evidence="2" type="ORF">CHS0354_040628</name>
</gene>